<protein>
    <recommendedName>
        <fullName evidence="4">Nematode cuticle collagen N-terminal domain-containing protein</fullName>
    </recommendedName>
</protein>
<dbReference type="OrthoDB" id="5876184at2759"/>
<dbReference type="PANTHER" id="PTHR24637">
    <property type="entry name" value="COLLAGEN"/>
    <property type="match status" value="1"/>
</dbReference>
<dbReference type="InterPro" id="IPR008160">
    <property type="entry name" value="Collagen"/>
</dbReference>
<proteinExistence type="predicted"/>
<feature type="region of interest" description="Disordered" evidence="2">
    <location>
        <begin position="149"/>
        <end position="280"/>
    </location>
</feature>
<keyword evidence="1" id="KW-0677">Repeat</keyword>
<feature type="transmembrane region" description="Helical" evidence="3">
    <location>
        <begin position="12"/>
        <end position="35"/>
    </location>
</feature>
<keyword evidence="6" id="KW-1185">Reference proteome</keyword>
<dbReference type="Proteomes" id="UP000298663">
    <property type="component" value="Unassembled WGS sequence"/>
</dbReference>
<sequence>MVSWQKFGVHAPAYVAVVLSATVIAVSWVATIQLFQSITSFYDEILEEMGQFKVIAGDTWNRMVDLRKERDFREKRYASDYGSRNEYARAPQPQCNCGPRTSNCPRGPPGPPGDQGYPGEAGERGQEGRPGAHGISLVYQQKEPGCIRCPMGHPGMPGNSGLSGIPGQNGEPGMPGQMAQAGGPGSMGPTGDPGQPGNPGSCGPPGSSGENGYRSRSPPGSPGPAGSQGQPGNPGQPGYSPPPGPMGPVGQMGAPGNRGIPGNQGRPGTPGSMGGPGTDAQYCPCPKRGAVVQPNAYTTAYRPQNAQYNAPYGGSSYGTQSPDYRRRLFAKFLRAKHRKVVAS</sequence>
<dbReference type="AlphaFoldDB" id="A0A4U5P9W9"/>
<evidence type="ECO:0000256" key="3">
    <source>
        <dbReference type="SAM" id="Phobius"/>
    </source>
</evidence>
<keyword evidence="3" id="KW-0472">Membrane</keyword>
<evidence type="ECO:0000256" key="2">
    <source>
        <dbReference type="SAM" id="MobiDB-lite"/>
    </source>
</evidence>
<evidence type="ECO:0000259" key="4">
    <source>
        <dbReference type="SMART" id="SM01088"/>
    </source>
</evidence>
<dbReference type="Pfam" id="PF01484">
    <property type="entry name" value="Col_cuticle_N"/>
    <property type="match status" value="1"/>
</dbReference>
<dbReference type="EMBL" id="AZBU02000002">
    <property type="protein sequence ID" value="TKR92851.1"/>
    <property type="molecule type" value="Genomic_DNA"/>
</dbReference>
<keyword evidence="3" id="KW-0812">Transmembrane</keyword>
<accession>A0A4U5P9W9</accession>
<reference evidence="5 6" key="1">
    <citation type="journal article" date="2015" name="Genome Biol.">
        <title>Comparative genomics of Steinernema reveals deeply conserved gene regulatory networks.</title>
        <authorList>
            <person name="Dillman A.R."/>
            <person name="Macchietto M."/>
            <person name="Porter C.F."/>
            <person name="Rogers A."/>
            <person name="Williams B."/>
            <person name="Antoshechkin I."/>
            <person name="Lee M.M."/>
            <person name="Goodwin Z."/>
            <person name="Lu X."/>
            <person name="Lewis E.E."/>
            <person name="Goodrich-Blair H."/>
            <person name="Stock S.P."/>
            <person name="Adams B.J."/>
            <person name="Sternberg P.W."/>
            <person name="Mortazavi A."/>
        </authorList>
    </citation>
    <scope>NUCLEOTIDE SEQUENCE [LARGE SCALE GENOMIC DNA]</scope>
    <source>
        <strain evidence="5 6">ALL</strain>
    </source>
</reference>
<dbReference type="PANTHER" id="PTHR24637:SF236">
    <property type="entry name" value="NEMATODE CUTICLE COLLAGEN N-TERMINAL DOMAIN-CONTAINING PROTEIN"/>
    <property type="match status" value="1"/>
</dbReference>
<dbReference type="Pfam" id="PF01391">
    <property type="entry name" value="Collagen"/>
    <property type="match status" value="1"/>
</dbReference>
<dbReference type="GO" id="GO:0042302">
    <property type="term" value="F:structural constituent of cuticle"/>
    <property type="evidence" value="ECO:0007669"/>
    <property type="project" value="InterPro"/>
</dbReference>
<name>A0A4U5P9W9_STECR</name>
<dbReference type="SMART" id="SM01088">
    <property type="entry name" value="Col_cuticle_N"/>
    <property type="match status" value="1"/>
</dbReference>
<evidence type="ECO:0000256" key="1">
    <source>
        <dbReference type="ARBA" id="ARBA00022737"/>
    </source>
</evidence>
<feature type="region of interest" description="Disordered" evidence="2">
    <location>
        <begin position="83"/>
        <end position="132"/>
    </location>
</feature>
<dbReference type="InterPro" id="IPR002486">
    <property type="entry name" value="Col_cuticle_N"/>
</dbReference>
<gene>
    <name evidence="5" type="ORF">L596_007420</name>
</gene>
<evidence type="ECO:0000313" key="5">
    <source>
        <dbReference type="EMBL" id="TKR92851.1"/>
    </source>
</evidence>
<keyword evidence="3" id="KW-1133">Transmembrane helix</keyword>
<feature type="compositionally biased region" description="Polar residues" evidence="2">
    <location>
        <begin position="93"/>
        <end position="104"/>
    </location>
</feature>
<reference evidence="5 6" key="2">
    <citation type="journal article" date="2019" name="G3 (Bethesda)">
        <title>Hybrid Assembly of the Genome of the Entomopathogenic Nematode Steinernema carpocapsae Identifies the X-Chromosome.</title>
        <authorList>
            <person name="Serra L."/>
            <person name="Macchietto M."/>
            <person name="Macias-Munoz A."/>
            <person name="McGill C.J."/>
            <person name="Rodriguez I.M."/>
            <person name="Rodriguez B."/>
            <person name="Murad R."/>
            <person name="Mortazavi A."/>
        </authorList>
    </citation>
    <scope>NUCLEOTIDE SEQUENCE [LARGE SCALE GENOMIC DNA]</scope>
    <source>
        <strain evidence="5 6">ALL</strain>
    </source>
</reference>
<organism evidence="5 6">
    <name type="scientific">Steinernema carpocapsae</name>
    <name type="common">Entomopathogenic nematode</name>
    <dbReference type="NCBI Taxonomy" id="34508"/>
    <lineage>
        <taxon>Eukaryota</taxon>
        <taxon>Metazoa</taxon>
        <taxon>Ecdysozoa</taxon>
        <taxon>Nematoda</taxon>
        <taxon>Chromadorea</taxon>
        <taxon>Rhabditida</taxon>
        <taxon>Tylenchina</taxon>
        <taxon>Panagrolaimomorpha</taxon>
        <taxon>Strongyloidoidea</taxon>
        <taxon>Steinernematidae</taxon>
        <taxon>Steinernema</taxon>
    </lineage>
</organism>
<feature type="compositionally biased region" description="Low complexity" evidence="2">
    <location>
        <begin position="193"/>
        <end position="238"/>
    </location>
</feature>
<comment type="caution">
    <text evidence="5">The sequence shown here is derived from an EMBL/GenBank/DDBJ whole genome shotgun (WGS) entry which is preliminary data.</text>
</comment>
<feature type="domain" description="Nematode cuticle collagen N-terminal" evidence="4">
    <location>
        <begin position="11"/>
        <end position="63"/>
    </location>
</feature>
<dbReference type="STRING" id="34508.A0A4U5P9W9"/>
<evidence type="ECO:0000313" key="6">
    <source>
        <dbReference type="Proteomes" id="UP000298663"/>
    </source>
</evidence>